<keyword evidence="2" id="KW-0812">Transmembrane</keyword>
<proteinExistence type="predicted"/>
<dbReference type="SUPFAM" id="SSF53335">
    <property type="entry name" value="S-adenosyl-L-methionine-dependent methyltransferases"/>
    <property type="match status" value="1"/>
</dbReference>
<gene>
    <name evidence="3" type="ORF">GCM10022226_64000</name>
</gene>
<evidence type="ECO:0008006" key="5">
    <source>
        <dbReference type="Google" id="ProtNLM"/>
    </source>
</evidence>
<feature type="region of interest" description="Disordered" evidence="1">
    <location>
        <begin position="1164"/>
        <end position="1194"/>
    </location>
</feature>
<feature type="region of interest" description="Disordered" evidence="1">
    <location>
        <begin position="343"/>
        <end position="464"/>
    </location>
</feature>
<feature type="region of interest" description="Disordered" evidence="1">
    <location>
        <begin position="792"/>
        <end position="833"/>
    </location>
</feature>
<keyword evidence="2" id="KW-0472">Membrane</keyword>
<feature type="region of interest" description="Disordered" evidence="1">
    <location>
        <begin position="634"/>
        <end position="664"/>
    </location>
</feature>
<reference evidence="4" key="1">
    <citation type="journal article" date="2019" name="Int. J. Syst. Evol. Microbiol.">
        <title>The Global Catalogue of Microorganisms (GCM) 10K type strain sequencing project: providing services to taxonomists for standard genome sequencing and annotation.</title>
        <authorList>
            <consortium name="The Broad Institute Genomics Platform"/>
            <consortium name="The Broad Institute Genome Sequencing Center for Infectious Disease"/>
            <person name="Wu L."/>
            <person name="Ma J."/>
        </authorList>
    </citation>
    <scope>NUCLEOTIDE SEQUENCE [LARGE SCALE GENOMIC DNA]</scope>
    <source>
        <strain evidence="4">JCM 16908</strain>
    </source>
</reference>
<organism evidence="3 4">
    <name type="scientific">Sphaerisporangium flaviroseum</name>
    <dbReference type="NCBI Taxonomy" id="509199"/>
    <lineage>
        <taxon>Bacteria</taxon>
        <taxon>Bacillati</taxon>
        <taxon>Actinomycetota</taxon>
        <taxon>Actinomycetes</taxon>
        <taxon>Streptosporangiales</taxon>
        <taxon>Streptosporangiaceae</taxon>
        <taxon>Sphaerisporangium</taxon>
    </lineage>
</organism>
<evidence type="ECO:0000256" key="1">
    <source>
        <dbReference type="SAM" id="MobiDB-lite"/>
    </source>
</evidence>
<name>A0ABP7J4H8_9ACTN</name>
<feature type="compositionally biased region" description="Low complexity" evidence="1">
    <location>
        <begin position="822"/>
        <end position="833"/>
    </location>
</feature>
<comment type="caution">
    <text evidence="3">The sequence shown here is derived from an EMBL/GenBank/DDBJ whole genome shotgun (WGS) entry which is preliminary data.</text>
</comment>
<sequence length="1698" mass="179831">MDLDDLPGPFRSLVPYLTGGIYPDAEVDELVAASEALAGCAEWLKGVREQEVARVDSLLGDVGWQGAAQEQFAELWKGLGGQGSAPVGVAEFVAQIEQAIAVEAEALREHAVRTQYTQWMTWATLIALAIAIVALIWNPAGWAVIQPRVLLTRLSLEQLKRQVLINMLKFGAISGGMDLGVQAAQMVAPGGIRETGDFDWSSIGMSTATGLAGGALFSGLGFAAARLPHAGLAGFSQGIWGQAAIGGVSNVGAAVPLLALSGDLDGTHLLQALTSGVVGSVGPTPHHGDAQAVPGTSLHTSTTEGGAAPAHTALSGLASTTEGGAAPAHTALSGLASTDAGHAGSLVGGSEGAAQSSRPGASSTAAGTHGESRPPLAQSTVHSSAGTLGGMGTALAGAGDPPVHPAAIKSDPVVPLRTTETGPAGTASTGPGGTIDKIINAHSAPAHSPGESSGPPAWAGADPGAVSAGRTIAAATGTAGLTIGESETLGRVAQAVEHLTPGSRSVVPGEQVLKLAGDVGLRPGDTPAANAVRNLVALFDQAERSEYVRFDPSRATTGAELAHTLKEFKEWSSGRSDAGWARRRAETDVSYWESRSAQASRDGVPSTSPRMREIQTNIVEKRLDLQRAQREEQRLLGEAGPKSRRAADPGVGGEARVSPPWSQRSSLIGHDQIVPARGDWIANQAHLWAPDRPPGLDYSLGHMSMILDPSGDISVARMADNLYRFADEVGIDKGDPHTVKEPYTLTELHRVYTGAELSGVPAFDPLRAGNRAELTEALKGYLEWERAGAGRTSAHHVPAGVDLTPAETPTPAPAHSPGESSGPPAWAGADPGAVSAGRTIAAATGTAGLTIGESETLGRIVMHVDHLTPDSRSTSPGELVLDLARQVGDLDRQVGLGPAETRAANAVRNLVKLYDQAMQSGYIRFDLSGVPTVGELAARLRSYREWHEGDVAARQARLRTEEFLRRQEAEVARLLQAPDLTNRQRGAIEAELTKTYLKLDRAIEAEKASQMEAGSKSRRVTDPGLGGAARYSPIWSRLPDRVVHDEIAPEWGRSVARYANVRPLDMPTGMAYALGHMGRILDPATDGSPSRMADQLYRFADEVGIDKGGPHTVKEPYTLTELHRVYRGAELSGVPAFDPLRAANRAELAEALKGFLQEERAVAGQAPVRHAPGSVEPAPREAPRPTHDQQPHEVLKAHRPGLADRPRPLDIPHAGVSAHVAGIHEAGAPAHIAEAASAGSRPLRTGDVESAITSPGGPDLIHEQRVVGSDDALATHDLPSSARPHGRSVADMAGLSSSDQMYKILEPSLVNGESRRRAFLEFAAELDLTASYIPESLKRVYEKAQENGFAPELSRNRAELVDTLKRSMAQDPMLWRGYNSKLSTALGEADDAAFRALGEMSTMNEDFYYRRPSELSHIKIAMKIGIDQWVPELVKMYQHAQAEGFMKGSFWTSMLDYRDSDPLLWKGRETAHLLGRYTELSDEAYRGLARMGQITGMDVPTSVRGGANPIERIAQELELIGGKWSVVELYRRAEEAGLNPASARDGRQLVDVLKRYAEMNPTWETPWLPHAFGEEAQLTIGGGRVGGFPAKSGIAINIVVDAKPDIVGDVGHLPLRTASIDRVYFECVPFTAFTGDNRGALAAVARVLRPGGELRLLTGSLAPIDAIREDLTRLGFIDIKINNYDGYDITARTPASTE</sequence>
<accession>A0ABP7J4H8</accession>
<dbReference type="Gene3D" id="3.40.50.150">
    <property type="entry name" value="Vaccinia Virus protein VP39"/>
    <property type="match status" value="1"/>
</dbReference>
<feature type="compositionally biased region" description="Low complexity" evidence="1">
    <location>
        <begin position="454"/>
        <end position="464"/>
    </location>
</feature>
<feature type="compositionally biased region" description="Basic and acidic residues" evidence="1">
    <location>
        <begin position="1178"/>
        <end position="1194"/>
    </location>
</feature>
<keyword evidence="4" id="KW-1185">Reference proteome</keyword>
<feature type="transmembrane region" description="Helical" evidence="2">
    <location>
        <begin position="122"/>
        <end position="145"/>
    </location>
</feature>
<feature type="region of interest" description="Disordered" evidence="1">
    <location>
        <begin position="1236"/>
        <end position="1260"/>
    </location>
</feature>
<evidence type="ECO:0000313" key="3">
    <source>
        <dbReference type="EMBL" id="GAA3833826.1"/>
    </source>
</evidence>
<feature type="region of interest" description="Disordered" evidence="1">
    <location>
        <begin position="280"/>
        <end position="309"/>
    </location>
</feature>
<keyword evidence="2" id="KW-1133">Transmembrane helix</keyword>
<dbReference type="EMBL" id="BAAAZR010000035">
    <property type="protein sequence ID" value="GAA3833826.1"/>
    <property type="molecule type" value="Genomic_DNA"/>
</dbReference>
<evidence type="ECO:0000313" key="4">
    <source>
        <dbReference type="Proteomes" id="UP001500888"/>
    </source>
</evidence>
<evidence type="ECO:0000256" key="2">
    <source>
        <dbReference type="SAM" id="Phobius"/>
    </source>
</evidence>
<feature type="compositionally biased region" description="Polar residues" evidence="1">
    <location>
        <begin position="353"/>
        <end position="366"/>
    </location>
</feature>
<protein>
    <recommendedName>
        <fullName evidence="5">Tox-PL domain-containing protein</fullName>
    </recommendedName>
</protein>
<dbReference type="Proteomes" id="UP001500888">
    <property type="component" value="Unassembled WGS sequence"/>
</dbReference>
<feature type="compositionally biased region" description="Low complexity" evidence="1">
    <location>
        <begin position="418"/>
        <end position="429"/>
    </location>
</feature>
<dbReference type="InterPro" id="IPR029063">
    <property type="entry name" value="SAM-dependent_MTases_sf"/>
</dbReference>